<gene>
    <name evidence="8 11" type="primary">ftsL</name>
    <name evidence="11" type="ORF">ACFFLH_04790</name>
</gene>
<organism evidence="11 12">
    <name type="scientific">Balneatrix alpica</name>
    <dbReference type="NCBI Taxonomy" id="75684"/>
    <lineage>
        <taxon>Bacteria</taxon>
        <taxon>Pseudomonadati</taxon>
        <taxon>Pseudomonadota</taxon>
        <taxon>Gammaproteobacteria</taxon>
        <taxon>Oceanospirillales</taxon>
        <taxon>Balneatrichaceae</taxon>
        <taxon>Balneatrix</taxon>
    </lineage>
</organism>
<dbReference type="InterPro" id="IPR011922">
    <property type="entry name" value="Cell_div_FtsL"/>
</dbReference>
<evidence type="ECO:0000256" key="4">
    <source>
        <dbReference type="ARBA" id="ARBA00022692"/>
    </source>
</evidence>
<evidence type="ECO:0000313" key="12">
    <source>
        <dbReference type="Proteomes" id="UP001589628"/>
    </source>
</evidence>
<comment type="subunit">
    <text evidence="8">Part of a complex composed of FtsB, FtsL and FtsQ.</text>
</comment>
<sequence length="118" mass="13616">MTAWRSHLRKLTRGSGLDTSLHPVLQLPWGSWRLRLLSVLVVLLLGTAVAVILNAHWNRKLFAELQGLEKQRDQLEVEWGQLLLEESTWSAHGRVELLARERLQMYVPDTKSIQMVQP</sequence>
<evidence type="ECO:0000256" key="1">
    <source>
        <dbReference type="ARBA" id="ARBA00004401"/>
    </source>
</evidence>
<dbReference type="GO" id="GO:0051301">
    <property type="term" value="P:cell division"/>
    <property type="evidence" value="ECO:0007669"/>
    <property type="project" value="UniProtKB-KW"/>
</dbReference>
<keyword evidence="3 8" id="KW-0132">Cell division</keyword>
<feature type="transmembrane region" description="Helical" evidence="8">
    <location>
        <begin position="32"/>
        <end position="53"/>
    </location>
</feature>
<evidence type="ECO:0000256" key="3">
    <source>
        <dbReference type="ARBA" id="ARBA00022618"/>
    </source>
</evidence>
<reference evidence="11 12" key="1">
    <citation type="submission" date="2024-09" db="EMBL/GenBank/DDBJ databases">
        <authorList>
            <person name="Sun Q."/>
            <person name="Mori K."/>
        </authorList>
    </citation>
    <scope>NUCLEOTIDE SEQUENCE [LARGE SCALE GENOMIC DNA]</scope>
    <source>
        <strain evidence="11 12">ATCC 51285</strain>
    </source>
</reference>
<evidence type="ECO:0000256" key="7">
    <source>
        <dbReference type="ARBA" id="ARBA00023306"/>
    </source>
</evidence>
<evidence type="ECO:0000256" key="2">
    <source>
        <dbReference type="ARBA" id="ARBA00022475"/>
    </source>
</evidence>
<dbReference type="EMBL" id="JBHLZN010000001">
    <property type="protein sequence ID" value="MFB9885724.1"/>
    <property type="molecule type" value="Genomic_DNA"/>
</dbReference>
<comment type="similarity">
    <text evidence="8">Belongs to the FtsL family.</text>
</comment>
<comment type="subcellular location">
    <subcellularLocation>
        <location evidence="8">Cell inner membrane</location>
        <topology evidence="8">Single-pass type II membrane protein</topology>
    </subcellularLocation>
    <subcellularLocation>
        <location evidence="1">Cell membrane</location>
        <topology evidence="1">Single-pass type II membrane protein</topology>
    </subcellularLocation>
    <text evidence="8">Localizes to the division septum where it forms a ring structure.</text>
</comment>
<name>A0ABV5ZB19_9GAMM</name>
<comment type="caution">
    <text evidence="11">The sequence shown here is derived from an EMBL/GenBank/DDBJ whole genome shotgun (WGS) entry which is preliminary data.</text>
</comment>
<comment type="function">
    <text evidence="8">Essential cell division protein. May link together the upstream cell division proteins, which are predominantly cytoplasmic, with the downstream cell division proteins, which are predominantly periplasmic.</text>
</comment>
<dbReference type="RefSeq" id="WP_081414467.1">
    <property type="nucleotide sequence ID" value="NZ_JBHLZN010000001.1"/>
</dbReference>
<evidence type="ECO:0000256" key="8">
    <source>
        <dbReference type="HAMAP-Rule" id="MF_00910"/>
    </source>
</evidence>
<accession>A0ABV5ZB19</accession>
<dbReference type="HAMAP" id="MF_00910">
    <property type="entry name" value="FtsL"/>
    <property type="match status" value="1"/>
</dbReference>
<keyword evidence="10" id="KW-0175">Coiled coil</keyword>
<dbReference type="PANTHER" id="PTHR37479:SF1">
    <property type="entry name" value="CELL DIVISION PROTEIN FTSL"/>
    <property type="match status" value="1"/>
</dbReference>
<evidence type="ECO:0000256" key="6">
    <source>
        <dbReference type="ARBA" id="ARBA00023136"/>
    </source>
</evidence>
<evidence type="ECO:0000256" key="10">
    <source>
        <dbReference type="SAM" id="Coils"/>
    </source>
</evidence>
<evidence type="ECO:0000256" key="5">
    <source>
        <dbReference type="ARBA" id="ARBA00022989"/>
    </source>
</evidence>
<keyword evidence="2 8" id="KW-1003">Cell membrane</keyword>
<keyword evidence="4 8" id="KW-0812">Transmembrane</keyword>
<dbReference type="PANTHER" id="PTHR37479">
    <property type="entry name" value="CELL DIVISION PROTEIN FTSL"/>
    <property type="match status" value="1"/>
</dbReference>
<evidence type="ECO:0000256" key="9">
    <source>
        <dbReference type="NCBIfam" id="TIGR02209"/>
    </source>
</evidence>
<feature type="coiled-coil region" evidence="10">
    <location>
        <begin position="58"/>
        <end position="85"/>
    </location>
</feature>
<keyword evidence="12" id="KW-1185">Reference proteome</keyword>
<keyword evidence="6 8" id="KW-0472">Membrane</keyword>
<keyword evidence="7 8" id="KW-0131">Cell cycle</keyword>
<dbReference type="Proteomes" id="UP001589628">
    <property type="component" value="Unassembled WGS sequence"/>
</dbReference>
<dbReference type="NCBIfam" id="TIGR02209">
    <property type="entry name" value="ftsL_broad"/>
    <property type="match status" value="1"/>
</dbReference>
<keyword evidence="8" id="KW-0997">Cell inner membrane</keyword>
<evidence type="ECO:0000313" key="11">
    <source>
        <dbReference type="EMBL" id="MFB9885724.1"/>
    </source>
</evidence>
<proteinExistence type="inferred from homology"/>
<protein>
    <recommendedName>
        <fullName evidence="8 9">Cell division protein FtsL</fullName>
    </recommendedName>
</protein>
<keyword evidence="5 8" id="KW-1133">Transmembrane helix</keyword>
<dbReference type="Pfam" id="PF04999">
    <property type="entry name" value="FtsL"/>
    <property type="match status" value="1"/>
</dbReference>